<geneLocation type="mitochondrion" evidence="2"/>
<feature type="domain" description="Homing endonuclease LAGLIDADG" evidence="1">
    <location>
        <begin position="145"/>
        <end position="252"/>
    </location>
</feature>
<evidence type="ECO:0000313" key="2">
    <source>
        <dbReference type="EMBL" id="QES94809.1"/>
    </source>
</evidence>
<dbReference type="PANTHER" id="PTHR36181:SF2">
    <property type="entry name" value="INTRON-ENCODED ENDONUCLEASE AI3-RELATED"/>
    <property type="match status" value="1"/>
</dbReference>
<proteinExistence type="predicted"/>
<organism evidence="2">
    <name type="scientific">Trebouxia lynnae</name>
    <dbReference type="NCBI Taxonomy" id="1825957"/>
    <lineage>
        <taxon>Eukaryota</taxon>
        <taxon>Viridiplantae</taxon>
        <taxon>Chlorophyta</taxon>
        <taxon>core chlorophytes</taxon>
        <taxon>Trebouxiophyceae</taxon>
        <taxon>Trebouxiales</taxon>
        <taxon>Trebouxiaceae</taxon>
        <taxon>Trebouxia</taxon>
    </lineage>
</organism>
<dbReference type="EMBL" id="MH917293">
    <property type="protein sequence ID" value="QES94809.1"/>
    <property type="molecule type" value="Genomic_DNA"/>
</dbReference>
<sequence length="281" mass="32818">MNKIGSSETIRKTTFDFYNYKQNTVPHKKHIDTSFLEWFVGFTEGGTPFIVSNQRLFFIINQKESKILYYIRTNLGFGKVSIYHTYSRYIVADKTNVDRLISIFNGNLLLDKSYASFKLWLDALNSSTPLLAQNKDFCFNGNGWLSGFIDAKGCFNGQKIIDKRYTSGFRVGLRFILDQKNEYKVLKKVQLLLQSGSIGISKQVTEKPIQKDKMYRFACTNINGHHKVAEYLKRYPLRTLKKVCFLRWQKVCNYIKNGKYLFSQGKVLDRVENLIKNINYF</sequence>
<dbReference type="GO" id="GO:0004519">
    <property type="term" value="F:endonuclease activity"/>
    <property type="evidence" value="ECO:0007669"/>
    <property type="project" value="InterPro"/>
</dbReference>
<keyword evidence="2" id="KW-0496">Mitochondrion</keyword>
<accession>A0A5J6DU16</accession>
<protein>
    <recommendedName>
        <fullName evidence="1">Homing endonuclease LAGLIDADG domain-containing protein</fullName>
    </recommendedName>
</protein>
<dbReference type="GO" id="GO:0005739">
    <property type="term" value="C:mitochondrion"/>
    <property type="evidence" value="ECO:0007669"/>
    <property type="project" value="UniProtKB-ARBA"/>
</dbReference>
<dbReference type="InterPro" id="IPR051289">
    <property type="entry name" value="LAGLIDADG_Endonuclease"/>
</dbReference>
<evidence type="ECO:0000259" key="1">
    <source>
        <dbReference type="Pfam" id="PF00961"/>
    </source>
</evidence>
<reference evidence="2" key="1">
    <citation type="journal article" date="2019" name="Sci. Rep.">
        <title>Dynamic evolution of mitochondrial genomes in Trebouxiophyceae, including the first completely assembled mtDNA from a lichen-symbiont microalga (Trebouxia sp. TR9).</title>
        <authorList>
            <person name="Martinez-Alberola F."/>
            <person name="Barreno E."/>
            <person name="Casano L.M."/>
            <person name="Gasulla F."/>
            <person name="Molins A."/>
            <person name="del Campo E.M."/>
        </authorList>
    </citation>
    <scope>NUCLEOTIDE SEQUENCE</scope>
</reference>
<dbReference type="AlphaFoldDB" id="A0A5J6DU16"/>
<dbReference type="SUPFAM" id="SSF55608">
    <property type="entry name" value="Homing endonucleases"/>
    <property type="match status" value="2"/>
</dbReference>
<feature type="domain" description="Homing endonuclease LAGLIDADG" evidence="1">
    <location>
        <begin position="55"/>
        <end position="123"/>
    </location>
</feature>
<name>A0A5J6DU16_9CHLO</name>
<dbReference type="InterPro" id="IPR004860">
    <property type="entry name" value="LAGLIDADG_dom"/>
</dbReference>
<dbReference type="InterPro" id="IPR027434">
    <property type="entry name" value="Homing_endonucl"/>
</dbReference>
<dbReference type="Pfam" id="PF00961">
    <property type="entry name" value="LAGLIDADG_1"/>
    <property type="match status" value="2"/>
</dbReference>
<dbReference type="Gene3D" id="3.10.28.10">
    <property type="entry name" value="Homing endonucleases"/>
    <property type="match status" value="2"/>
</dbReference>
<dbReference type="PANTHER" id="PTHR36181">
    <property type="entry name" value="INTRON-ENCODED ENDONUCLEASE AI3-RELATED"/>
    <property type="match status" value="1"/>
</dbReference>